<evidence type="ECO:0000313" key="5">
    <source>
        <dbReference type="Proteomes" id="UP001632037"/>
    </source>
</evidence>
<feature type="domain" description="CEP76/DRC7 peptidase-like" evidence="3">
    <location>
        <begin position="1332"/>
        <end position="1460"/>
    </location>
</feature>
<feature type="region of interest" description="Disordered" evidence="1">
    <location>
        <begin position="1140"/>
        <end position="1196"/>
    </location>
</feature>
<name>A0ABD3G7A9_9STRA</name>
<dbReference type="PANTHER" id="PTHR20837:SF0">
    <property type="entry name" value="COILED-COIL AND C2 DOMAIN-CONTAINING PROTEIN 2A"/>
    <property type="match status" value="1"/>
</dbReference>
<protein>
    <recommendedName>
        <fullName evidence="6">CC2D2A N-terminal C2 domain-containing protein</fullName>
    </recommendedName>
</protein>
<reference evidence="4 5" key="1">
    <citation type="submission" date="2024-09" db="EMBL/GenBank/DDBJ databases">
        <title>Genome sequencing and assembly of Phytophthora oleae, isolate VK10A, causative agent of rot of olive drupes.</title>
        <authorList>
            <person name="Conti Taguali S."/>
            <person name="Riolo M."/>
            <person name="La Spada F."/>
            <person name="Cacciola S.O."/>
            <person name="Dionisio G."/>
        </authorList>
    </citation>
    <scope>NUCLEOTIDE SEQUENCE [LARGE SCALE GENOMIC DNA]</scope>
    <source>
        <strain evidence="4 5">VK10A</strain>
    </source>
</reference>
<dbReference type="PANTHER" id="PTHR20837">
    <property type="entry name" value="CENTROSOMAL PROTEIN-RELATED"/>
    <property type="match status" value="1"/>
</dbReference>
<dbReference type="InterPro" id="IPR028928">
    <property type="entry name" value="CC2D2AN-C2"/>
</dbReference>
<organism evidence="4 5">
    <name type="scientific">Phytophthora oleae</name>
    <dbReference type="NCBI Taxonomy" id="2107226"/>
    <lineage>
        <taxon>Eukaryota</taxon>
        <taxon>Sar</taxon>
        <taxon>Stramenopiles</taxon>
        <taxon>Oomycota</taxon>
        <taxon>Peronosporomycetes</taxon>
        <taxon>Peronosporales</taxon>
        <taxon>Peronosporaceae</taxon>
        <taxon>Phytophthora</taxon>
    </lineage>
</organism>
<dbReference type="Proteomes" id="UP001632037">
    <property type="component" value="Unassembled WGS sequence"/>
</dbReference>
<evidence type="ECO:0000259" key="3">
    <source>
        <dbReference type="Pfam" id="PF24656"/>
    </source>
</evidence>
<feature type="region of interest" description="Disordered" evidence="1">
    <location>
        <begin position="606"/>
        <end position="648"/>
    </location>
</feature>
<keyword evidence="5" id="KW-1185">Reference proteome</keyword>
<feature type="compositionally biased region" description="Polar residues" evidence="1">
    <location>
        <begin position="68"/>
        <end position="86"/>
    </location>
</feature>
<dbReference type="InterPro" id="IPR052434">
    <property type="entry name" value="Tectonic-like_complex_comp"/>
</dbReference>
<feature type="region of interest" description="Disordered" evidence="1">
    <location>
        <begin position="936"/>
        <end position="979"/>
    </location>
</feature>
<dbReference type="Pfam" id="PF24656">
    <property type="entry name" value="CEPT76_peptidase"/>
    <property type="match status" value="1"/>
</dbReference>
<feature type="region of interest" description="Disordered" evidence="1">
    <location>
        <begin position="1538"/>
        <end position="1558"/>
    </location>
</feature>
<evidence type="ECO:0000256" key="1">
    <source>
        <dbReference type="SAM" id="MobiDB-lite"/>
    </source>
</evidence>
<evidence type="ECO:0000313" key="4">
    <source>
        <dbReference type="EMBL" id="KAL3674077.1"/>
    </source>
</evidence>
<feature type="compositionally biased region" description="Basic and acidic residues" evidence="1">
    <location>
        <begin position="45"/>
        <end position="57"/>
    </location>
</feature>
<feature type="compositionally biased region" description="Basic residues" evidence="1">
    <location>
        <begin position="948"/>
        <end position="963"/>
    </location>
</feature>
<evidence type="ECO:0000259" key="2">
    <source>
        <dbReference type="Pfam" id="PF15625"/>
    </source>
</evidence>
<sequence>MEQKSKKRSKSKRKELPLPDQRTSAAPEDNSDDDTRKSPVTRPRQRSEAKKRNEVEKQRKHQHDTTDEASQSNNRFLRALSNQIQSADKLKSPEMEANEAENDSDGDATDTSRRLLTTKGTIVSAKSTKGIIVEPAGGWFQRPETSVRRWSQQLKQQEDAGLFVDEERKQFGSLDCSTLNRLEERLDRELSAASQQKKENNSIPSRSLLLERLVFSDPSSQNSTLETAITSDDVLNDTVTEPVEIHINQQKTPSLATLELFVDRVVLDDHPTFALTDRLAAQLRALYTAYSRIQQVQPWQLSLQRIDEFFLRSTEKLAHVSATVLAASDLSTAQVTQEVNQLLTDLEALSQLHQQIVSKANEMRDAGTRAGVVLSLNIQRRHRTQPIDLSRVDAVLEFLESGTDNQQEDRTLKTISERFSTISTNSTQALHTVLLLGSRRDEFASQESFWIPRLYVVLRVNGKIACTTKAQLWTRGEVRFSEKLCFTLPFFPSSICAEVYERRRLLRDKLLSTNAVPVIIPGQKVAKSVPTTRRLASSGWETNEAGHLVPAASLTPSDEWYQFSSTTPIARAQWHRSFQNAPLFAHTSRHTQGRLHLRACWLSDTRSSFSSTGDTAYLPPKRPETAGGTGTSSSPVQLVGKPRKRDSKQLSQYLCDSSFSSERDFLRLVDPQELPLDPNDPDNVTVRRLQVYYTQQQLEAQAVGLGGRRVFRTTDVPNPLDQFGGSRGLTKRNRLLRLRDREHVSRHGTSVCDAISCHDSGKVEPPRWIPQHTVFDEPLPMLELELLADERLLRLLRPELHAFDRRLLSEEAERADTSIIERHRARQLLKLQDFRERVRQTQIVRNYNTDSNREARAGRSKPLAAIVQEKPLPLFPGTLELPAIGALFAPRRRLRPRAKVQTAISSQTAAHWPTACTLYVQVQKVTNVPVRIKPPRNATEAEEVATTGRRRRDTLHRTKKSPRMKVMSGPSDNQSEEAMETPRGGRTLEYESHIFVQISFQGKTRQTLCATIMGTLGKGDDSVGAHPMWMETVALPFRPPQDDWSPEGIESTQDVIRFSIFDQVTRPALTTVEDDRHEGEERLGAQTRALHRENCFLGSLEVPFLTLYRAGRLEGSLRCKTPVEYLGYANLQVGATHTATPSTARASIGPPSVVSSDGEGASPRQRRTQGLSRTGTATSLNQATSPRNSDAGGFGDVDDDIDTLGVKQTARKATFLKLTLLLDPVLPVANQNSENDDTAAFSTGNAQDQLLFEQAQHWVRSVKKIVPAKAARRRNYNVFVRNLSHGATFLPRFLRVQSPPLELQSASIQSLVRYVSLIPFLDDWLAFDGDKDVWSTSQEFLNMGAGDHEEHAVLLANYFMWYDRRYRDGAKKPSKSYLVIGHAVPEGNIVYVFRRGVLWNASTGVGYAVSDPHCPLRDVSLVVSSKNIFANVQPLTVASVGGTYGFNWEFEINLKCWKPFFTAKNIFLPPSVQRRELVYSETPPEFVERMERELRETLKLAVRRWRSSHFATNFNAAAGLQLRDHLIVLEREANGQSIQDTRATAEDSEQASPRSPKRLKQRLKRSREIYGLPLQVSFTDIPRVLEIVENTNIHYNERPGVEFALAVYVCGHPNCVLSVWVYLAALVPL</sequence>
<comment type="caution">
    <text evidence="4">The sequence shown here is derived from an EMBL/GenBank/DDBJ whole genome shotgun (WGS) entry which is preliminary data.</text>
</comment>
<dbReference type="InterPro" id="IPR056290">
    <property type="entry name" value="CEPT76/DRC7_peptidase-like_dom"/>
</dbReference>
<feature type="compositionally biased region" description="Polar residues" evidence="1">
    <location>
        <begin position="1168"/>
        <end position="1188"/>
    </location>
</feature>
<proteinExistence type="predicted"/>
<evidence type="ECO:0008006" key="6">
    <source>
        <dbReference type="Google" id="ProtNLM"/>
    </source>
</evidence>
<feature type="compositionally biased region" description="Acidic residues" evidence="1">
    <location>
        <begin position="96"/>
        <end position="108"/>
    </location>
</feature>
<feature type="domain" description="CC2D2A N-terminal C2" evidence="2">
    <location>
        <begin position="453"/>
        <end position="606"/>
    </location>
</feature>
<feature type="region of interest" description="Disordered" evidence="1">
    <location>
        <begin position="1"/>
        <end position="112"/>
    </location>
</feature>
<dbReference type="EMBL" id="JBIMZQ010000001">
    <property type="protein sequence ID" value="KAL3674077.1"/>
    <property type="molecule type" value="Genomic_DNA"/>
</dbReference>
<feature type="compositionally biased region" description="Basic residues" evidence="1">
    <location>
        <begin position="1"/>
        <end position="13"/>
    </location>
</feature>
<gene>
    <name evidence="4" type="ORF">V7S43_000027</name>
</gene>
<accession>A0ABD3G7A9</accession>
<dbReference type="Pfam" id="PF15625">
    <property type="entry name" value="CC2D2AN-C2"/>
    <property type="match status" value="1"/>
</dbReference>